<sequence>MATVVAPRRARPHGLYSCPWTGARRTGRADRCKGAKVAARHAAQGRSNAKADASEGRARHAGHLAQDAPGEKNGRRPRSAHHARTVAVAAAIAAVVAAGAVMASPQLRGQIFSLAGGADNNAGASAASSRRDDASASGKKDGGSDANVSDASTSDASASDASAPAKAEAAPQEDTTALDTGAGAKVTTFSAGGISVTAPEGFASTPTCRHLQDAVAAFTAKGYHLGFAMVDLKTGRGASYNASQKFYPASSIKAVYVTAILESTHGGAASSSDAITKCLVDSDNDAFRTLLKTYGYNVYGSWLQSRAPEAAQEAYGYNYPHISAAGMLNCWREVYRFGTSGEPGASLLSGCLARTNHSAWGALLRDRFTVWSKPGWYPANEGLASTATADNGIVFSDCGDYAVAVLSDAPSDFDSLLPVLDALNAAHGKMCGGSSALRQTSATTVG</sequence>
<dbReference type="PANTHER" id="PTHR35333:SF3">
    <property type="entry name" value="BETA-LACTAMASE-TYPE TRANSPEPTIDASE FOLD CONTAINING PROTEIN"/>
    <property type="match status" value="1"/>
</dbReference>
<feature type="compositionally biased region" description="Low complexity" evidence="1">
    <location>
        <begin position="144"/>
        <end position="170"/>
    </location>
</feature>
<organism evidence="4 5">
    <name type="scientific">Parafannyhessea umbonata</name>
    <dbReference type="NCBI Taxonomy" id="604330"/>
    <lineage>
        <taxon>Bacteria</taxon>
        <taxon>Bacillati</taxon>
        <taxon>Actinomycetota</taxon>
        <taxon>Coriobacteriia</taxon>
        <taxon>Coriobacteriales</taxon>
        <taxon>Atopobiaceae</taxon>
        <taxon>Parafannyhessea</taxon>
    </lineage>
</organism>
<dbReference type="GO" id="GO:0046677">
    <property type="term" value="P:response to antibiotic"/>
    <property type="evidence" value="ECO:0007669"/>
    <property type="project" value="InterPro"/>
</dbReference>
<evidence type="ECO:0000313" key="5">
    <source>
        <dbReference type="Proteomes" id="UP000434342"/>
    </source>
</evidence>
<dbReference type="Proteomes" id="UP000434342">
    <property type="component" value="Unassembled WGS sequence"/>
</dbReference>
<dbReference type="InterPro" id="IPR045155">
    <property type="entry name" value="Beta-lactam_cat"/>
</dbReference>
<dbReference type="PANTHER" id="PTHR35333">
    <property type="entry name" value="BETA-LACTAMASE"/>
    <property type="match status" value="1"/>
</dbReference>
<keyword evidence="2" id="KW-0812">Transmembrane</keyword>
<evidence type="ECO:0000259" key="3">
    <source>
        <dbReference type="Pfam" id="PF13354"/>
    </source>
</evidence>
<evidence type="ECO:0000313" key="4">
    <source>
        <dbReference type="EMBL" id="MST60648.1"/>
    </source>
</evidence>
<dbReference type="AlphaFoldDB" id="A0A6N7WV39"/>
<feature type="region of interest" description="Disordered" evidence="1">
    <location>
        <begin position="120"/>
        <end position="179"/>
    </location>
</feature>
<feature type="transmembrane region" description="Helical" evidence="2">
    <location>
        <begin position="85"/>
        <end position="103"/>
    </location>
</feature>
<dbReference type="Pfam" id="PF13354">
    <property type="entry name" value="Beta-lactamase2"/>
    <property type="match status" value="1"/>
</dbReference>
<name>A0A6N7WV39_9ACTN</name>
<protein>
    <recommendedName>
        <fullName evidence="3">Beta-lactamase class A catalytic domain-containing protein</fullName>
    </recommendedName>
</protein>
<gene>
    <name evidence="4" type="ORF">FYJ69_06945</name>
</gene>
<feature type="region of interest" description="Disordered" evidence="1">
    <location>
        <begin position="41"/>
        <end position="82"/>
    </location>
</feature>
<dbReference type="Gene3D" id="3.40.710.10">
    <property type="entry name" value="DD-peptidase/beta-lactamase superfamily"/>
    <property type="match status" value="1"/>
</dbReference>
<dbReference type="GO" id="GO:0030655">
    <property type="term" value="P:beta-lactam antibiotic catabolic process"/>
    <property type="evidence" value="ECO:0007669"/>
    <property type="project" value="InterPro"/>
</dbReference>
<dbReference type="GO" id="GO:0008800">
    <property type="term" value="F:beta-lactamase activity"/>
    <property type="evidence" value="ECO:0007669"/>
    <property type="project" value="InterPro"/>
</dbReference>
<keyword evidence="2" id="KW-1133">Transmembrane helix</keyword>
<dbReference type="SUPFAM" id="SSF56601">
    <property type="entry name" value="beta-lactamase/transpeptidase-like"/>
    <property type="match status" value="1"/>
</dbReference>
<dbReference type="InterPro" id="IPR000871">
    <property type="entry name" value="Beta-lactam_class-A"/>
</dbReference>
<evidence type="ECO:0000256" key="1">
    <source>
        <dbReference type="SAM" id="MobiDB-lite"/>
    </source>
</evidence>
<comment type="caution">
    <text evidence="4">The sequence shown here is derived from an EMBL/GenBank/DDBJ whole genome shotgun (WGS) entry which is preliminary data.</text>
</comment>
<reference evidence="4 5" key="1">
    <citation type="submission" date="2019-08" db="EMBL/GenBank/DDBJ databases">
        <title>In-depth cultivation of the pig gut microbiome towards novel bacterial diversity and tailored functional studies.</title>
        <authorList>
            <person name="Wylensek D."/>
            <person name="Hitch T.C.A."/>
            <person name="Clavel T."/>
        </authorList>
    </citation>
    <scope>NUCLEOTIDE SEQUENCE [LARGE SCALE GENOMIC DNA]</scope>
    <source>
        <strain evidence="4 5">WB01_CNA04</strain>
    </source>
</reference>
<accession>A0A6N7WV39</accession>
<dbReference type="EMBL" id="VUND01000002">
    <property type="protein sequence ID" value="MST60648.1"/>
    <property type="molecule type" value="Genomic_DNA"/>
</dbReference>
<evidence type="ECO:0000256" key="2">
    <source>
        <dbReference type="SAM" id="Phobius"/>
    </source>
</evidence>
<proteinExistence type="predicted"/>
<dbReference type="InterPro" id="IPR012338">
    <property type="entry name" value="Beta-lactam/transpept-like"/>
</dbReference>
<feature type="domain" description="Beta-lactamase class A catalytic" evidence="3">
    <location>
        <begin position="269"/>
        <end position="406"/>
    </location>
</feature>
<keyword evidence="2" id="KW-0472">Membrane</keyword>
<feature type="compositionally biased region" description="Basic and acidic residues" evidence="1">
    <location>
        <begin position="129"/>
        <end position="143"/>
    </location>
</feature>